<keyword evidence="8" id="KW-1185">Reference proteome</keyword>
<evidence type="ECO:0000256" key="5">
    <source>
        <dbReference type="ARBA" id="ARBA00023239"/>
    </source>
</evidence>
<dbReference type="Gene3D" id="3.90.1150.170">
    <property type="match status" value="1"/>
</dbReference>
<evidence type="ECO:0000256" key="6">
    <source>
        <dbReference type="RuleBase" id="RU000382"/>
    </source>
</evidence>
<evidence type="ECO:0000256" key="4">
    <source>
        <dbReference type="ARBA" id="ARBA00022898"/>
    </source>
</evidence>
<dbReference type="Gene3D" id="3.40.640.10">
    <property type="entry name" value="Type I PLP-dependent aspartate aminotransferase-like (Major domain)"/>
    <property type="match status" value="1"/>
</dbReference>
<comment type="cofactor">
    <cofactor evidence="1 6">
        <name>pyridoxal 5'-phosphate</name>
        <dbReference type="ChEBI" id="CHEBI:597326"/>
    </cofactor>
</comment>
<dbReference type="PANTHER" id="PTHR45677:SF8">
    <property type="entry name" value="CYSTEINE SULFINIC ACID DECARBOXYLASE"/>
    <property type="match status" value="1"/>
</dbReference>
<evidence type="ECO:0000313" key="8">
    <source>
        <dbReference type="Proteomes" id="UP001299970"/>
    </source>
</evidence>
<dbReference type="InterPro" id="IPR015424">
    <property type="entry name" value="PyrdxlP-dep_Trfase"/>
</dbReference>
<name>A0ABS9TNV6_9PSEU</name>
<accession>A0ABS9TNV6</accession>
<gene>
    <name evidence="7" type="ORF">MMF94_30585</name>
</gene>
<evidence type="ECO:0000313" key="7">
    <source>
        <dbReference type="EMBL" id="MCH6170068.1"/>
    </source>
</evidence>
<dbReference type="RefSeq" id="WP_241040872.1">
    <property type="nucleotide sequence ID" value="NZ_BAAAJF010000028.1"/>
</dbReference>
<keyword evidence="4 6" id="KW-0663">Pyridoxal phosphate</keyword>
<evidence type="ECO:0000256" key="3">
    <source>
        <dbReference type="ARBA" id="ARBA00022793"/>
    </source>
</evidence>
<sequence length="470" mass="51494">MPHNFRTHGEERHGPVGRWDIEEFTKVAEVTTEQLAAYVDDSQRGLGPVLRRRTPKELETRLDLRRYIREGGMTADSYRDFLRTYLAEGTRLHHPAYLAHQDASPDFPAALADFIHGATNNPTAIYEMGAAGSTVEFAVLEWMLEKVGFGADSGGVLTHGGSLANLTALLAARAAAAPDAWADGNPADLALLAPASAHYSLTRATGILGLGTKCVVPLAVDDLGRIDVARLPESLEHGRRPIALVANACATGTGLYDDLRGVGEFCRDHGIWFHVDGAHGASALLSDEHRRLLDGIELADSVIWDAHKMLRTSSLAAAVLTRRHADLDAAFQQEGSYLFYGDQRFDLIGRTVEGTKAEQGLKLFLNLAWRGERGLGDYVARQYATAHRFWELATQRPGFECPYEPESNIVCFRYGTADQAVIRERMMDEGSFHLSSTDLGGSRYLRITVIAPATDERTLTSLLDHIAEIG</sequence>
<evidence type="ECO:0000256" key="1">
    <source>
        <dbReference type="ARBA" id="ARBA00001933"/>
    </source>
</evidence>
<protein>
    <submittedName>
        <fullName evidence="7">Pyridoxal-dependent decarboxylase</fullName>
    </submittedName>
</protein>
<evidence type="ECO:0000256" key="2">
    <source>
        <dbReference type="ARBA" id="ARBA00009533"/>
    </source>
</evidence>
<dbReference type="SUPFAM" id="SSF53383">
    <property type="entry name" value="PLP-dependent transferases"/>
    <property type="match status" value="1"/>
</dbReference>
<reference evidence="7 8" key="1">
    <citation type="submission" date="2022-03" db="EMBL/GenBank/DDBJ databases">
        <title>Pseudonocardia alaer sp. nov., a novel actinomycete isolated from reed forest soil.</title>
        <authorList>
            <person name="Wang L."/>
        </authorList>
    </citation>
    <scope>NUCLEOTIDE SEQUENCE [LARGE SCALE GENOMIC DNA]</scope>
    <source>
        <strain evidence="7 8">Y-16303</strain>
    </source>
</reference>
<dbReference type="PANTHER" id="PTHR45677">
    <property type="entry name" value="GLUTAMATE DECARBOXYLASE-RELATED"/>
    <property type="match status" value="1"/>
</dbReference>
<dbReference type="InterPro" id="IPR015421">
    <property type="entry name" value="PyrdxlP-dep_Trfase_major"/>
</dbReference>
<keyword evidence="5 6" id="KW-0456">Lyase</keyword>
<comment type="caution">
    <text evidence="7">The sequence shown here is derived from an EMBL/GenBank/DDBJ whole genome shotgun (WGS) entry which is preliminary data.</text>
</comment>
<dbReference type="Proteomes" id="UP001299970">
    <property type="component" value="Unassembled WGS sequence"/>
</dbReference>
<organism evidence="7 8">
    <name type="scientific">Pseudonocardia alaniniphila</name>
    <dbReference type="NCBI Taxonomy" id="75291"/>
    <lineage>
        <taxon>Bacteria</taxon>
        <taxon>Bacillati</taxon>
        <taxon>Actinomycetota</taxon>
        <taxon>Actinomycetes</taxon>
        <taxon>Pseudonocardiales</taxon>
        <taxon>Pseudonocardiaceae</taxon>
        <taxon>Pseudonocardia</taxon>
    </lineage>
</organism>
<keyword evidence="3" id="KW-0210">Decarboxylase</keyword>
<comment type="similarity">
    <text evidence="2 6">Belongs to the group II decarboxylase family.</text>
</comment>
<dbReference type="InterPro" id="IPR002129">
    <property type="entry name" value="PyrdxlP-dep_de-COase"/>
</dbReference>
<dbReference type="Pfam" id="PF00282">
    <property type="entry name" value="Pyridoxal_deC"/>
    <property type="match status" value="1"/>
</dbReference>
<dbReference type="EMBL" id="JAKXMK010000030">
    <property type="protein sequence ID" value="MCH6170068.1"/>
    <property type="molecule type" value="Genomic_DNA"/>
</dbReference>
<proteinExistence type="inferred from homology"/>